<comment type="caution">
    <text evidence="2">The sequence shown here is derived from an EMBL/GenBank/DDBJ whole genome shotgun (WGS) entry which is preliminary data.</text>
</comment>
<protein>
    <submittedName>
        <fullName evidence="2">ATP-dependent RecD-like DNA helicase</fullName>
        <ecNumber evidence="2">3.6.4.12</ecNumber>
    </submittedName>
</protein>
<dbReference type="InterPro" id="IPR027785">
    <property type="entry name" value="UvrD-like_helicase_C"/>
</dbReference>
<dbReference type="InterPro" id="IPR027417">
    <property type="entry name" value="P-loop_NTPase"/>
</dbReference>
<sequence length="59" mass="6911">MLLSRNLLYTAVTRAKKLVVIVGDAKYLEYMIKNNRTNDRYSNLAYKLNKFKEEGVLVK</sequence>
<reference evidence="2" key="1">
    <citation type="submission" date="2019-08" db="EMBL/GenBank/DDBJ databases">
        <authorList>
            <person name="Kucharzyk K."/>
            <person name="Murdoch R.W."/>
            <person name="Higgins S."/>
            <person name="Loffler F."/>
        </authorList>
    </citation>
    <scope>NUCLEOTIDE SEQUENCE</scope>
</reference>
<dbReference type="Pfam" id="PF13538">
    <property type="entry name" value="UvrD_C_2"/>
    <property type="match status" value="1"/>
</dbReference>
<feature type="domain" description="UvrD-like helicase C-terminal" evidence="1">
    <location>
        <begin position="2"/>
        <end position="22"/>
    </location>
</feature>
<gene>
    <name evidence="2" type="primary">recD2_51</name>
    <name evidence="2" type="ORF">SDC9_121278</name>
</gene>
<keyword evidence="2" id="KW-0347">Helicase</keyword>
<organism evidence="2">
    <name type="scientific">bioreactor metagenome</name>
    <dbReference type="NCBI Taxonomy" id="1076179"/>
    <lineage>
        <taxon>unclassified sequences</taxon>
        <taxon>metagenomes</taxon>
        <taxon>ecological metagenomes</taxon>
    </lineage>
</organism>
<dbReference type="Gene3D" id="3.40.50.300">
    <property type="entry name" value="P-loop containing nucleotide triphosphate hydrolases"/>
    <property type="match status" value="1"/>
</dbReference>
<name>A0A645CBM8_9ZZZZ</name>
<evidence type="ECO:0000313" key="2">
    <source>
        <dbReference type="EMBL" id="MPM74292.1"/>
    </source>
</evidence>
<dbReference type="EC" id="3.6.4.12" evidence="2"/>
<keyword evidence="2" id="KW-0378">Hydrolase</keyword>
<dbReference type="EMBL" id="VSSQ01025866">
    <property type="protein sequence ID" value="MPM74292.1"/>
    <property type="molecule type" value="Genomic_DNA"/>
</dbReference>
<dbReference type="GO" id="GO:0016787">
    <property type="term" value="F:hydrolase activity"/>
    <property type="evidence" value="ECO:0007669"/>
    <property type="project" value="UniProtKB-KW"/>
</dbReference>
<dbReference type="AlphaFoldDB" id="A0A645CBM8"/>
<evidence type="ECO:0000259" key="1">
    <source>
        <dbReference type="Pfam" id="PF13538"/>
    </source>
</evidence>
<proteinExistence type="predicted"/>
<keyword evidence="2" id="KW-0547">Nucleotide-binding</keyword>
<accession>A0A645CBM8</accession>
<dbReference type="SUPFAM" id="SSF52540">
    <property type="entry name" value="P-loop containing nucleoside triphosphate hydrolases"/>
    <property type="match status" value="1"/>
</dbReference>
<keyword evidence="2" id="KW-0067">ATP-binding</keyword>
<dbReference type="GO" id="GO:0003678">
    <property type="term" value="F:DNA helicase activity"/>
    <property type="evidence" value="ECO:0007669"/>
    <property type="project" value="UniProtKB-EC"/>
</dbReference>